<protein>
    <submittedName>
        <fullName evidence="5">Dihydrodipicolinate synthase family protein</fullName>
    </submittedName>
</protein>
<dbReference type="CDD" id="cd00408">
    <property type="entry name" value="DHDPS-like"/>
    <property type="match status" value="1"/>
</dbReference>
<dbReference type="Gene3D" id="3.20.20.70">
    <property type="entry name" value="Aldolase class I"/>
    <property type="match status" value="1"/>
</dbReference>
<proteinExistence type="inferred from homology"/>
<dbReference type="EMBL" id="JBHTEF010000001">
    <property type="protein sequence ID" value="MFC7581701.1"/>
    <property type="molecule type" value="Genomic_DNA"/>
</dbReference>
<evidence type="ECO:0000313" key="6">
    <source>
        <dbReference type="Proteomes" id="UP001596527"/>
    </source>
</evidence>
<gene>
    <name evidence="5" type="ORF">ACFQWG_10895</name>
</gene>
<evidence type="ECO:0000256" key="3">
    <source>
        <dbReference type="ARBA" id="ARBA00023270"/>
    </source>
</evidence>
<name>A0ABW2SNJ0_9ACTO</name>
<comment type="caution">
    <text evidence="5">The sequence shown here is derived from an EMBL/GenBank/DDBJ whole genome shotgun (WGS) entry which is preliminary data.</text>
</comment>
<comment type="similarity">
    <text evidence="1 4">Belongs to the DapA family.</text>
</comment>
<evidence type="ECO:0000256" key="2">
    <source>
        <dbReference type="ARBA" id="ARBA00023239"/>
    </source>
</evidence>
<evidence type="ECO:0000256" key="4">
    <source>
        <dbReference type="PIRNR" id="PIRNR001365"/>
    </source>
</evidence>
<dbReference type="Pfam" id="PF00701">
    <property type="entry name" value="DHDPS"/>
    <property type="match status" value="1"/>
</dbReference>
<dbReference type="InterPro" id="IPR013785">
    <property type="entry name" value="Aldolase_TIM"/>
</dbReference>
<dbReference type="InterPro" id="IPR002220">
    <property type="entry name" value="DapA-like"/>
</dbReference>
<dbReference type="InterPro" id="IPR020625">
    <property type="entry name" value="Schiff_base-form_aldolases_AS"/>
</dbReference>
<dbReference type="PANTHER" id="PTHR12128">
    <property type="entry name" value="DIHYDRODIPICOLINATE SYNTHASE"/>
    <property type="match status" value="1"/>
</dbReference>
<dbReference type="RefSeq" id="WP_380975223.1">
    <property type="nucleotide sequence ID" value="NZ_JBHTEF010000001.1"/>
</dbReference>
<dbReference type="Proteomes" id="UP001596527">
    <property type="component" value="Unassembled WGS sequence"/>
</dbReference>
<dbReference type="PANTHER" id="PTHR12128:SF66">
    <property type="entry name" value="4-HYDROXY-2-OXOGLUTARATE ALDOLASE, MITOCHONDRIAL"/>
    <property type="match status" value="1"/>
</dbReference>
<keyword evidence="2 4" id="KW-0456">Lyase</keyword>
<evidence type="ECO:0000313" key="5">
    <source>
        <dbReference type="EMBL" id="MFC7581701.1"/>
    </source>
</evidence>
<dbReference type="PRINTS" id="PR00146">
    <property type="entry name" value="DHPICSNTHASE"/>
</dbReference>
<organism evidence="5 6">
    <name type="scientific">Schaalia naturae</name>
    <dbReference type="NCBI Taxonomy" id="635203"/>
    <lineage>
        <taxon>Bacteria</taxon>
        <taxon>Bacillati</taxon>
        <taxon>Actinomycetota</taxon>
        <taxon>Actinomycetes</taxon>
        <taxon>Actinomycetales</taxon>
        <taxon>Actinomycetaceae</taxon>
        <taxon>Schaalia</taxon>
    </lineage>
</organism>
<dbReference type="PIRSF" id="PIRSF001365">
    <property type="entry name" value="DHDPS"/>
    <property type="match status" value="1"/>
</dbReference>
<dbReference type="SMART" id="SM01130">
    <property type="entry name" value="DHDPS"/>
    <property type="match status" value="1"/>
</dbReference>
<accession>A0ABW2SNJ0</accession>
<evidence type="ECO:0000256" key="1">
    <source>
        <dbReference type="ARBA" id="ARBA00007592"/>
    </source>
</evidence>
<reference evidence="6" key="1">
    <citation type="journal article" date="2019" name="Int. J. Syst. Evol. Microbiol.">
        <title>The Global Catalogue of Microorganisms (GCM) 10K type strain sequencing project: providing services to taxonomists for standard genome sequencing and annotation.</title>
        <authorList>
            <consortium name="The Broad Institute Genomics Platform"/>
            <consortium name="The Broad Institute Genome Sequencing Center for Infectious Disease"/>
            <person name="Wu L."/>
            <person name="Ma J."/>
        </authorList>
    </citation>
    <scope>NUCLEOTIDE SEQUENCE [LARGE SCALE GENOMIC DNA]</scope>
    <source>
        <strain evidence="6">CCUG 56698</strain>
    </source>
</reference>
<dbReference type="PROSITE" id="PS00666">
    <property type="entry name" value="DHDPS_2"/>
    <property type="match status" value="1"/>
</dbReference>
<keyword evidence="3" id="KW-0704">Schiff base</keyword>
<sequence>MIQGSLVPNITIFTEDGDLDLARTRWHIDWMFSKGVDGLFLTGSYGAGPLMTNEERIQIFELAREAADAAEGHRILLPHVGCIDTKDAVILAKAAEKVGVDAVGAVPPFYYKHNDASVIEYYRQIIEAVDVPVYAYNNPQTSRYTMSLRVVDELKKLGLAGLKDSPLSLGFITRVAYEAQEKGEDFQVIMGTSTGWLPLYYMGVRAAIAGINNWAPEIMTELVRATVAGEEARARKAYLVMMDLSEKLHFTDSTIASHMALYARGFEAGFPRQPMLLPEFSDPKYRELHDVIKRGFDALDLEFETGGHALG</sequence>
<keyword evidence="6" id="KW-1185">Reference proteome</keyword>
<dbReference type="SUPFAM" id="SSF51569">
    <property type="entry name" value="Aldolase"/>
    <property type="match status" value="1"/>
</dbReference>